<evidence type="ECO:0000313" key="6">
    <source>
        <dbReference type="Proteomes" id="UP000002734"/>
    </source>
</evidence>
<organism evidence="5 6">
    <name type="scientific">Musicola paradisiaca (strain Ech703)</name>
    <name type="common">Dickeya paradisiaca</name>
    <name type="synonym">Dickeya dadantii</name>
    <dbReference type="NCBI Taxonomy" id="579405"/>
    <lineage>
        <taxon>Bacteria</taxon>
        <taxon>Pseudomonadati</taxon>
        <taxon>Pseudomonadota</taxon>
        <taxon>Gammaproteobacteria</taxon>
        <taxon>Enterobacterales</taxon>
        <taxon>Pectobacteriaceae</taxon>
        <taxon>Musicola</taxon>
    </lineage>
</organism>
<keyword evidence="1" id="KW-0472">Membrane</keyword>
<dbReference type="HOGENOM" id="CLU_092328_0_0_6"/>
<dbReference type="InterPro" id="IPR014094">
    <property type="entry name" value="LpoB"/>
</dbReference>
<protein>
    <recommendedName>
        <fullName evidence="1 2">Penicillin-binding protein activator LpoB</fullName>
        <shortName evidence="1">PBP activator LpoB</shortName>
    </recommendedName>
</protein>
<keyword evidence="1" id="KW-0133">Cell shape</keyword>
<accession>C6C3Q6</accession>
<keyword evidence="1 5" id="KW-0449">Lipoprotein</keyword>
<evidence type="ECO:0000256" key="2">
    <source>
        <dbReference type="NCBIfam" id="TIGR02722"/>
    </source>
</evidence>
<dbReference type="EMBL" id="CP001654">
    <property type="protein sequence ID" value="ACS85401.1"/>
    <property type="molecule type" value="Genomic_DNA"/>
</dbReference>
<dbReference type="PANTHER" id="PTHR40593">
    <property type="entry name" value="PENICILLIN-BINDING PROTEIN ACTIVATOR LPOB"/>
    <property type="match status" value="1"/>
</dbReference>
<dbReference type="RefSeq" id="WP_012765218.1">
    <property type="nucleotide sequence ID" value="NC_012880.1"/>
</dbReference>
<dbReference type="GO" id="GO:0030234">
    <property type="term" value="F:enzyme regulator activity"/>
    <property type="evidence" value="ECO:0007669"/>
    <property type="project" value="UniProtKB-UniRule"/>
</dbReference>
<keyword evidence="1" id="KW-0564">Palmitate</keyword>
<comment type="subcellular location">
    <subcellularLocation>
        <location evidence="1">Cell outer membrane</location>
        <topology evidence="1">Lipid-anchor</topology>
        <orientation evidence="1">Periplasmic side</orientation>
    </subcellularLocation>
</comment>
<dbReference type="Gene3D" id="3.40.50.10610">
    <property type="entry name" value="ABC-type transport auxiliary lipoprotein component"/>
    <property type="match status" value="1"/>
</dbReference>
<dbReference type="eggNOG" id="COG3417">
    <property type="taxonomic scope" value="Bacteria"/>
</dbReference>
<dbReference type="Pfam" id="PF13036">
    <property type="entry name" value="LpoB"/>
    <property type="match status" value="1"/>
</dbReference>
<gene>
    <name evidence="1" type="primary">lpoB</name>
    <name evidence="5" type="ordered locus">Dd703_1604</name>
</gene>
<feature type="region of interest" description="Disordered" evidence="3">
    <location>
        <begin position="20"/>
        <end position="52"/>
    </location>
</feature>
<keyword evidence="6" id="KW-1185">Reference proteome</keyword>
<dbReference type="GO" id="GO:0031241">
    <property type="term" value="C:periplasmic side of cell outer membrane"/>
    <property type="evidence" value="ECO:0007669"/>
    <property type="project" value="UniProtKB-UniRule"/>
</dbReference>
<dbReference type="AlphaFoldDB" id="C6C3Q6"/>
<comment type="subunit">
    <text evidence="1">Interacts with PBP1b.</text>
</comment>
<dbReference type="NCBIfam" id="TIGR02722">
    <property type="entry name" value="lp"/>
    <property type="match status" value="1"/>
</dbReference>
<dbReference type="Proteomes" id="UP000002734">
    <property type="component" value="Chromosome"/>
</dbReference>
<feature type="chain" id="PRO_5008758588" description="Penicillin-binding protein activator LpoB" evidence="4">
    <location>
        <begin position="21"/>
        <end position="197"/>
    </location>
</feature>
<dbReference type="GO" id="GO:0008360">
    <property type="term" value="P:regulation of cell shape"/>
    <property type="evidence" value="ECO:0007669"/>
    <property type="project" value="UniProtKB-KW"/>
</dbReference>
<evidence type="ECO:0000256" key="4">
    <source>
        <dbReference type="SAM" id="SignalP"/>
    </source>
</evidence>
<evidence type="ECO:0000256" key="1">
    <source>
        <dbReference type="HAMAP-Rule" id="MF_01889"/>
    </source>
</evidence>
<sequence length="197" mass="20931">MKKYLGMVLMALLIAGCSSRAPQPEQPPVRIEPVRPQKPSLPSQPAENQPLPIPPKIQVSTLDWSAAVSPMVAQMLKSDGIAKGSILMLNRVKNNTNGTLQTAAATTALYDALSSAGAFTLVSREQLAVARQSLGLSEEDSLQSRSKAVGLARYVGAQYVLYADASGDVKSPDLSMQLMLVQTGEIVWSGSGSVHQQ</sequence>
<reference evidence="5" key="1">
    <citation type="submission" date="2009-06" db="EMBL/GenBank/DDBJ databases">
        <title>Complete sequence of Dickeya dadantii Ech703.</title>
        <authorList>
            <consortium name="US DOE Joint Genome Institute"/>
            <person name="Lucas S."/>
            <person name="Copeland A."/>
            <person name="Lapidus A."/>
            <person name="Glavina del Rio T."/>
            <person name="Dalin E."/>
            <person name="Tice H."/>
            <person name="Bruce D."/>
            <person name="Goodwin L."/>
            <person name="Pitluck S."/>
            <person name="Chertkov O."/>
            <person name="Brettin T."/>
            <person name="Detter J.C."/>
            <person name="Han C."/>
            <person name="Larimer F."/>
            <person name="Land M."/>
            <person name="Hauser L."/>
            <person name="Kyrpides N."/>
            <person name="Mikhailova N."/>
            <person name="Balakrishnan V."/>
            <person name="Glasner J."/>
            <person name="Perna N.T."/>
        </authorList>
    </citation>
    <scope>NUCLEOTIDE SEQUENCE [LARGE SCALE GENOMIC DNA]</scope>
    <source>
        <strain evidence="5">Ech703</strain>
    </source>
</reference>
<dbReference type="KEGG" id="dda:Dd703_1604"/>
<dbReference type="PROSITE" id="PS51257">
    <property type="entry name" value="PROKAR_LIPOPROTEIN"/>
    <property type="match status" value="1"/>
</dbReference>
<comment type="function">
    <text evidence="1">Regulator of peptidoglycan synthesis that is essential for the function of penicillin-binding protein 1B (PBP1b).</text>
</comment>
<keyword evidence="1 4" id="KW-0732">Signal</keyword>
<comment type="similarity">
    <text evidence="1">Belongs to the LpoB family.</text>
</comment>
<dbReference type="HAMAP" id="MF_01889">
    <property type="entry name" value="LpoB"/>
    <property type="match status" value="1"/>
</dbReference>
<dbReference type="GO" id="GO:0009252">
    <property type="term" value="P:peptidoglycan biosynthetic process"/>
    <property type="evidence" value="ECO:0007669"/>
    <property type="project" value="UniProtKB-UniRule"/>
</dbReference>
<dbReference type="PANTHER" id="PTHR40593:SF1">
    <property type="entry name" value="PENICILLIN-BINDING PROTEIN ACTIVATOR LPOB"/>
    <property type="match status" value="1"/>
</dbReference>
<keyword evidence="1" id="KW-0998">Cell outer membrane</keyword>
<proteinExistence type="inferred from homology"/>
<evidence type="ECO:0000256" key="3">
    <source>
        <dbReference type="SAM" id="MobiDB-lite"/>
    </source>
</evidence>
<evidence type="ECO:0000313" key="5">
    <source>
        <dbReference type="EMBL" id="ACS85401.1"/>
    </source>
</evidence>
<keyword evidence="1" id="KW-0573">Peptidoglycan synthesis</keyword>
<dbReference type="STRING" id="579405.Dd703_1604"/>
<name>C6C3Q6_MUSP7</name>
<feature type="signal peptide" evidence="4">
    <location>
        <begin position="1"/>
        <end position="20"/>
    </location>
</feature>